<dbReference type="RefSeq" id="WP_264729569.1">
    <property type="nucleotide sequence ID" value="NZ_JAPDNR010000001.1"/>
</dbReference>
<dbReference type="EMBL" id="JAPDNS010000001">
    <property type="protein sequence ID" value="MCW3484050.1"/>
    <property type="molecule type" value="Genomic_DNA"/>
</dbReference>
<protein>
    <recommendedName>
        <fullName evidence="4">Calcium-binding protein</fullName>
    </recommendedName>
</protein>
<evidence type="ECO:0000313" key="3">
    <source>
        <dbReference type="Proteomes" id="UP001207742"/>
    </source>
</evidence>
<proteinExistence type="predicted"/>
<organism evidence="2 3">
    <name type="scientific">Chitinophaga nivalis</name>
    <dbReference type="NCBI Taxonomy" id="2991709"/>
    <lineage>
        <taxon>Bacteria</taxon>
        <taxon>Pseudomonadati</taxon>
        <taxon>Bacteroidota</taxon>
        <taxon>Chitinophagia</taxon>
        <taxon>Chitinophagales</taxon>
        <taxon>Chitinophagaceae</taxon>
        <taxon>Chitinophaga</taxon>
    </lineage>
</organism>
<reference evidence="2 3" key="1">
    <citation type="submission" date="2022-10" db="EMBL/GenBank/DDBJ databases">
        <title>Chitinophaga nivalis PC15 sp. nov., isolated from Pyeongchang county, South Korea.</title>
        <authorList>
            <person name="Trinh H.N."/>
        </authorList>
    </citation>
    <scope>NUCLEOTIDE SEQUENCE [LARGE SCALE GENOMIC DNA]</scope>
    <source>
        <strain evidence="2 3">PC14</strain>
    </source>
</reference>
<evidence type="ECO:0008006" key="4">
    <source>
        <dbReference type="Google" id="ProtNLM"/>
    </source>
</evidence>
<gene>
    <name evidence="2" type="ORF">OL497_09110</name>
</gene>
<accession>A0ABT3IJ95</accession>
<feature type="chain" id="PRO_5047097560" description="Calcium-binding protein" evidence="1">
    <location>
        <begin position="21"/>
        <end position="186"/>
    </location>
</feature>
<comment type="caution">
    <text evidence="2">The sequence shown here is derived from an EMBL/GenBank/DDBJ whole genome shotgun (WGS) entry which is preliminary data.</text>
</comment>
<keyword evidence="1" id="KW-0732">Signal</keyword>
<name>A0ABT3IJ95_9BACT</name>
<keyword evidence="3" id="KW-1185">Reference proteome</keyword>
<evidence type="ECO:0000256" key="1">
    <source>
        <dbReference type="SAM" id="SignalP"/>
    </source>
</evidence>
<feature type="signal peptide" evidence="1">
    <location>
        <begin position="1"/>
        <end position="20"/>
    </location>
</feature>
<evidence type="ECO:0000313" key="2">
    <source>
        <dbReference type="EMBL" id="MCW3484050.1"/>
    </source>
</evidence>
<sequence>MKHILLLYLTLLTISVSAQKSNHLIAYNQLKEIEGTPYVLATFEDWSKKAVANHHLLFINTTNHEKIQVEFSKDTHFEKIEHIRLDSLHINRILVTIRTDHQENDKKLFDLRDRPRKMVLLSPDGREKIALSAGSFFVRTWVLNRYVGTLTITGYYDVNANGKYDEDDKHDILLFDLKTLKPVPGS</sequence>
<dbReference type="Proteomes" id="UP001207742">
    <property type="component" value="Unassembled WGS sequence"/>
</dbReference>